<evidence type="ECO:0000313" key="2">
    <source>
        <dbReference type="Proteomes" id="UP000800200"/>
    </source>
</evidence>
<protein>
    <submittedName>
        <fullName evidence="1">Uncharacterized protein</fullName>
    </submittedName>
</protein>
<sequence>MTYGTPVAVLDALELDELEVELDTEVEAEFDTEFNAELDAIDDTKLDAADDTKLDAADDTKLDAEDAELNGEDTLELTVGGELVTITTLGDGLGGSAVDFGGSAADLGNAGDDSCESGALVDFGGSGALEVFAAMARVGQQESR</sequence>
<reference evidence="1" key="1">
    <citation type="journal article" date="2020" name="Stud. Mycol.">
        <title>101 Dothideomycetes genomes: a test case for predicting lifestyles and emergence of pathogens.</title>
        <authorList>
            <person name="Haridas S."/>
            <person name="Albert R."/>
            <person name="Binder M."/>
            <person name="Bloem J."/>
            <person name="Labutti K."/>
            <person name="Salamov A."/>
            <person name="Andreopoulos B."/>
            <person name="Baker S."/>
            <person name="Barry K."/>
            <person name="Bills G."/>
            <person name="Bluhm B."/>
            <person name="Cannon C."/>
            <person name="Castanera R."/>
            <person name="Culley D."/>
            <person name="Daum C."/>
            <person name="Ezra D."/>
            <person name="Gonzalez J."/>
            <person name="Henrissat B."/>
            <person name="Kuo A."/>
            <person name="Liang C."/>
            <person name="Lipzen A."/>
            <person name="Lutzoni F."/>
            <person name="Magnuson J."/>
            <person name="Mondo S."/>
            <person name="Nolan M."/>
            <person name="Ohm R."/>
            <person name="Pangilinan J."/>
            <person name="Park H.-J."/>
            <person name="Ramirez L."/>
            <person name="Alfaro M."/>
            <person name="Sun H."/>
            <person name="Tritt A."/>
            <person name="Yoshinaga Y."/>
            <person name="Zwiers L.-H."/>
            <person name="Turgeon B."/>
            <person name="Goodwin S."/>
            <person name="Spatafora J."/>
            <person name="Crous P."/>
            <person name="Grigoriev I."/>
        </authorList>
    </citation>
    <scope>NUCLEOTIDE SEQUENCE</scope>
    <source>
        <strain evidence="1">CBS 207.26</strain>
    </source>
</reference>
<dbReference type="Proteomes" id="UP000800200">
    <property type="component" value="Unassembled WGS sequence"/>
</dbReference>
<gene>
    <name evidence="1" type="ORF">K469DRAFT_763487</name>
</gene>
<proteinExistence type="predicted"/>
<name>A0A6A6DC41_9PEZI</name>
<dbReference type="AlphaFoldDB" id="A0A6A6DC41"/>
<evidence type="ECO:0000313" key="1">
    <source>
        <dbReference type="EMBL" id="KAF2175779.1"/>
    </source>
</evidence>
<accession>A0A6A6DC41</accession>
<dbReference type="EMBL" id="ML994725">
    <property type="protein sequence ID" value="KAF2175779.1"/>
    <property type="molecule type" value="Genomic_DNA"/>
</dbReference>
<keyword evidence="2" id="KW-1185">Reference proteome</keyword>
<organism evidence="1 2">
    <name type="scientific">Zopfia rhizophila CBS 207.26</name>
    <dbReference type="NCBI Taxonomy" id="1314779"/>
    <lineage>
        <taxon>Eukaryota</taxon>
        <taxon>Fungi</taxon>
        <taxon>Dikarya</taxon>
        <taxon>Ascomycota</taxon>
        <taxon>Pezizomycotina</taxon>
        <taxon>Dothideomycetes</taxon>
        <taxon>Dothideomycetes incertae sedis</taxon>
        <taxon>Zopfiaceae</taxon>
        <taxon>Zopfia</taxon>
    </lineage>
</organism>